<dbReference type="AlphaFoldDB" id="A0A9Q1FJI1"/>
<evidence type="ECO:0000313" key="3">
    <source>
        <dbReference type="Proteomes" id="UP001152622"/>
    </source>
</evidence>
<evidence type="ECO:0000256" key="1">
    <source>
        <dbReference type="SAM" id="MobiDB-lite"/>
    </source>
</evidence>
<name>A0A9Q1FJI1_SYNKA</name>
<accession>A0A9Q1FJI1</accession>
<keyword evidence="3" id="KW-1185">Reference proteome</keyword>
<feature type="compositionally biased region" description="Polar residues" evidence="1">
    <location>
        <begin position="62"/>
        <end position="71"/>
    </location>
</feature>
<sequence>MGVVYSAMVSLQQYSRLTITPSDKVESVLEWVDGTTDRPGQAGAGAPYSCGEADWGSCGPLPSQSPRGSTG</sequence>
<dbReference type="EMBL" id="JAINUF010000005">
    <property type="protein sequence ID" value="KAJ8360109.1"/>
    <property type="molecule type" value="Genomic_DNA"/>
</dbReference>
<feature type="region of interest" description="Disordered" evidence="1">
    <location>
        <begin position="35"/>
        <end position="71"/>
    </location>
</feature>
<protein>
    <submittedName>
        <fullName evidence="2">Uncharacterized protein</fullName>
    </submittedName>
</protein>
<reference evidence="2" key="1">
    <citation type="journal article" date="2023" name="Science">
        <title>Genome structures resolve the early diversification of teleost fishes.</title>
        <authorList>
            <person name="Parey E."/>
            <person name="Louis A."/>
            <person name="Montfort J."/>
            <person name="Bouchez O."/>
            <person name="Roques C."/>
            <person name="Iampietro C."/>
            <person name="Lluch J."/>
            <person name="Castinel A."/>
            <person name="Donnadieu C."/>
            <person name="Desvignes T."/>
            <person name="Floi Bucao C."/>
            <person name="Jouanno E."/>
            <person name="Wen M."/>
            <person name="Mejri S."/>
            <person name="Dirks R."/>
            <person name="Jansen H."/>
            <person name="Henkel C."/>
            <person name="Chen W.J."/>
            <person name="Zahm M."/>
            <person name="Cabau C."/>
            <person name="Klopp C."/>
            <person name="Thompson A.W."/>
            <person name="Robinson-Rechavi M."/>
            <person name="Braasch I."/>
            <person name="Lecointre G."/>
            <person name="Bobe J."/>
            <person name="Postlethwait J.H."/>
            <person name="Berthelot C."/>
            <person name="Roest Crollius H."/>
            <person name="Guiguen Y."/>
        </authorList>
    </citation>
    <scope>NUCLEOTIDE SEQUENCE</scope>
    <source>
        <strain evidence="2">WJC10195</strain>
    </source>
</reference>
<comment type="caution">
    <text evidence="2">The sequence shown here is derived from an EMBL/GenBank/DDBJ whole genome shotgun (WGS) entry which is preliminary data.</text>
</comment>
<gene>
    <name evidence="2" type="ORF">SKAU_G00166340</name>
</gene>
<evidence type="ECO:0000313" key="2">
    <source>
        <dbReference type="EMBL" id="KAJ8360109.1"/>
    </source>
</evidence>
<dbReference type="Proteomes" id="UP001152622">
    <property type="component" value="Chromosome 5"/>
</dbReference>
<organism evidence="2 3">
    <name type="scientific">Synaphobranchus kaupii</name>
    <name type="common">Kaup's arrowtooth eel</name>
    <dbReference type="NCBI Taxonomy" id="118154"/>
    <lineage>
        <taxon>Eukaryota</taxon>
        <taxon>Metazoa</taxon>
        <taxon>Chordata</taxon>
        <taxon>Craniata</taxon>
        <taxon>Vertebrata</taxon>
        <taxon>Euteleostomi</taxon>
        <taxon>Actinopterygii</taxon>
        <taxon>Neopterygii</taxon>
        <taxon>Teleostei</taxon>
        <taxon>Anguilliformes</taxon>
        <taxon>Synaphobranchidae</taxon>
        <taxon>Synaphobranchus</taxon>
    </lineage>
</organism>
<proteinExistence type="predicted"/>